<evidence type="ECO:0000313" key="7">
    <source>
        <dbReference type="Proteomes" id="UP001142055"/>
    </source>
</evidence>
<gene>
    <name evidence="6" type="ORF">RDWZM_000364</name>
</gene>
<dbReference type="SMART" id="SM00409">
    <property type="entry name" value="IG"/>
    <property type="match status" value="1"/>
</dbReference>
<comment type="subcellular location">
    <subcellularLocation>
        <location evidence="1">Membrane</location>
        <topology evidence="1">Single-pass membrane protein</topology>
    </subcellularLocation>
</comment>
<feature type="compositionally biased region" description="Basic and acidic residues" evidence="4">
    <location>
        <begin position="467"/>
        <end position="478"/>
    </location>
</feature>
<dbReference type="Gene3D" id="2.60.40.10">
    <property type="entry name" value="Immunoglobulins"/>
    <property type="match status" value="2"/>
</dbReference>
<dbReference type="AlphaFoldDB" id="A0A9Q0MA77"/>
<name>A0A9Q0MA77_BLOTA</name>
<evidence type="ECO:0000256" key="2">
    <source>
        <dbReference type="ARBA" id="ARBA00023136"/>
    </source>
</evidence>
<reference evidence="6" key="1">
    <citation type="submission" date="2022-12" db="EMBL/GenBank/DDBJ databases">
        <title>Genome assemblies of Blomia tropicalis.</title>
        <authorList>
            <person name="Cui Y."/>
        </authorList>
    </citation>
    <scope>NUCLEOTIDE SEQUENCE</scope>
    <source>
        <tissue evidence="6">Adult mites</tissue>
    </source>
</reference>
<proteinExistence type="predicted"/>
<evidence type="ECO:0000256" key="4">
    <source>
        <dbReference type="SAM" id="MobiDB-lite"/>
    </source>
</evidence>
<dbReference type="InterPro" id="IPR003598">
    <property type="entry name" value="Ig_sub2"/>
</dbReference>
<dbReference type="InterPro" id="IPR036179">
    <property type="entry name" value="Ig-like_dom_sf"/>
</dbReference>
<evidence type="ECO:0000256" key="3">
    <source>
        <dbReference type="ARBA" id="ARBA00023157"/>
    </source>
</evidence>
<dbReference type="InterPro" id="IPR007110">
    <property type="entry name" value="Ig-like_dom"/>
</dbReference>
<sequence>VPTPSVIWFDDNGNVQQSSTYQFNVTNIGDVQSFYETIVFPSQNEHEIDHWKRTIQLEQKSNRRPTITASNGESTLLVISVMTLYRLNRTQSQANFSCLANNTNLAPAIKRTIQIDLNLHPSHVTINPPSGSYLSDGLKTEVNCRAYGGRPYSLISWFLDQENITHLSDYDFEVNFTTSSVLKFTPNWKNDQRRLVCLAYNPTIVAHSNVNRSTLADVMTPIGVEPSNARIGINGIDSVWHTLPMGHHHLHHQQRSKTFVTDSLVLDIKYVPQIKLIHRMPFLPAWHNYQPQIAARYFRPNYTEFDGIMVDRNRMSYVHVDEGGNVTLDCILIAKPIVTVVRWTHNLAEIWHETEGIEVENQTLKITNTKRVQHEGIYRCVAFNSEGRGVSNEIKIMVDCDTMHVCIETIVVTSGQHDRVRTWNTAVVNTNRYYWECRTSLIEIGKQKQRARQQQTKTSIASNRVASNHDQRQPQHEQDVDDVNLYDGNEVAKHMSTWQHQPQMQQHRLLNHQCRLNRTTHSVALNCTIIESSRLSMEILYMLKNRTQPSKDVNDVEPSVIMDSGNVATSSSSSSTGNLIWSRRSSSVFSTFPPLPPSKVKKRRKDFPINNNNNNNGKIKQWNNVVKRTKRKTYFGLKKNDVYNDEVMLSSNLVRSIEDDEEKKEDEEEKEKAPTMEEGVDNEGKEESKQMRKVNENGKWNIEEQHSLATTYSFNDSVSDNGVYESTIRSIYDEEPNFGSINGTLLVIMVGNKSVSTIDKNNKINNVEDKNGNDNDQKETNVKYGNPFKRETIDSVIQWKKPMNFVLPINYHQRDAKRILKKYWKLYSIDIIRFRTLSDGSTNIGFFNGNEQDEQMRMIYRTNDDVRSNQLPEIVKMIVCNSSSISNAPSLSSPTNENNKKELTKKDSLETHVNTIGRICTSSLMNDTIKTNDYEQEESTILYQTHNDFHIYPNEPNDIAGFDQSMLEMNIMVGEPLTGNGFTILGSTEGQQFDISVNGDHSINLHQSPNRKMLNQLIIEHDGTIGQPNDSSNNSNYSTMTTNSSVLGSIPASNSSNGPNASIQIYRYGNVSRMRDQPLADIVELAPSNITVATTNTTDPMLNFMMIHQSDDSNEILDTNNHVMQEACSQISNTTANTTVTTATTPMQVNVCNSDEINNVDRQLITSYSTCV</sequence>
<feature type="region of interest" description="Disordered" evidence="4">
    <location>
        <begin position="448"/>
        <end position="480"/>
    </location>
</feature>
<feature type="region of interest" description="Disordered" evidence="4">
    <location>
        <begin position="592"/>
        <end position="619"/>
    </location>
</feature>
<protein>
    <recommendedName>
        <fullName evidence="5">Ig-like domain-containing protein</fullName>
    </recommendedName>
</protein>
<dbReference type="InterPro" id="IPR013162">
    <property type="entry name" value="CD80_C2-set"/>
</dbReference>
<comment type="caution">
    <text evidence="6">The sequence shown here is derived from an EMBL/GenBank/DDBJ whole genome shotgun (WGS) entry which is preliminary data.</text>
</comment>
<dbReference type="Pfam" id="PF13927">
    <property type="entry name" value="Ig_3"/>
    <property type="match status" value="1"/>
</dbReference>
<dbReference type="SMART" id="SM00408">
    <property type="entry name" value="IGc2"/>
    <property type="match status" value="1"/>
</dbReference>
<feature type="region of interest" description="Disordered" evidence="4">
    <location>
        <begin position="657"/>
        <end position="688"/>
    </location>
</feature>
<dbReference type="PROSITE" id="PS50835">
    <property type="entry name" value="IG_LIKE"/>
    <property type="match status" value="2"/>
</dbReference>
<organism evidence="6 7">
    <name type="scientific">Blomia tropicalis</name>
    <name type="common">Mite</name>
    <dbReference type="NCBI Taxonomy" id="40697"/>
    <lineage>
        <taxon>Eukaryota</taxon>
        <taxon>Metazoa</taxon>
        <taxon>Ecdysozoa</taxon>
        <taxon>Arthropoda</taxon>
        <taxon>Chelicerata</taxon>
        <taxon>Arachnida</taxon>
        <taxon>Acari</taxon>
        <taxon>Acariformes</taxon>
        <taxon>Sarcoptiformes</taxon>
        <taxon>Astigmata</taxon>
        <taxon>Glycyphagoidea</taxon>
        <taxon>Echimyopodidae</taxon>
        <taxon>Blomia</taxon>
    </lineage>
</organism>
<accession>A0A9Q0MA77</accession>
<feature type="domain" description="Ig-like" evidence="5">
    <location>
        <begin position="300"/>
        <end position="391"/>
    </location>
</feature>
<dbReference type="Proteomes" id="UP001142055">
    <property type="component" value="Chromosome 1"/>
</dbReference>
<evidence type="ECO:0000313" key="6">
    <source>
        <dbReference type="EMBL" id="KAJ6221819.1"/>
    </source>
</evidence>
<keyword evidence="3" id="KW-1015">Disulfide bond</keyword>
<evidence type="ECO:0000256" key="1">
    <source>
        <dbReference type="ARBA" id="ARBA00004167"/>
    </source>
</evidence>
<dbReference type="PANTHER" id="PTHR23278:SF19">
    <property type="entry name" value="OBSCURIN"/>
    <property type="match status" value="1"/>
</dbReference>
<dbReference type="PANTHER" id="PTHR23278">
    <property type="entry name" value="SIDESTEP PROTEIN"/>
    <property type="match status" value="1"/>
</dbReference>
<feature type="compositionally biased region" description="Acidic residues" evidence="4">
    <location>
        <begin position="658"/>
        <end position="669"/>
    </location>
</feature>
<keyword evidence="7" id="KW-1185">Reference proteome</keyword>
<dbReference type="Pfam" id="PF08205">
    <property type="entry name" value="C2-set_2"/>
    <property type="match status" value="1"/>
</dbReference>
<dbReference type="InterPro" id="IPR003599">
    <property type="entry name" value="Ig_sub"/>
</dbReference>
<feature type="domain" description="Ig-like" evidence="5">
    <location>
        <begin position="121"/>
        <end position="216"/>
    </location>
</feature>
<dbReference type="InterPro" id="IPR013783">
    <property type="entry name" value="Ig-like_fold"/>
</dbReference>
<keyword evidence="2" id="KW-0472">Membrane</keyword>
<dbReference type="CDD" id="cd00096">
    <property type="entry name" value="Ig"/>
    <property type="match status" value="1"/>
</dbReference>
<dbReference type="EMBL" id="JAPWDV010000001">
    <property type="protein sequence ID" value="KAJ6221819.1"/>
    <property type="molecule type" value="Genomic_DNA"/>
</dbReference>
<evidence type="ECO:0000259" key="5">
    <source>
        <dbReference type="PROSITE" id="PS50835"/>
    </source>
</evidence>
<feature type="non-terminal residue" evidence="6">
    <location>
        <position position="1172"/>
    </location>
</feature>
<dbReference type="SUPFAM" id="SSF48726">
    <property type="entry name" value="Immunoglobulin"/>
    <property type="match status" value="2"/>
</dbReference>
<dbReference type="GO" id="GO:0016020">
    <property type="term" value="C:membrane"/>
    <property type="evidence" value="ECO:0007669"/>
    <property type="project" value="UniProtKB-SubCell"/>
</dbReference>